<keyword evidence="2" id="KW-0418">Kinase</keyword>
<feature type="transmembrane region" description="Helical" evidence="1">
    <location>
        <begin position="75"/>
        <end position="100"/>
    </location>
</feature>
<dbReference type="AlphaFoldDB" id="A0A853J9Z3"/>
<feature type="transmembrane region" description="Helical" evidence="1">
    <location>
        <begin position="158"/>
        <end position="178"/>
    </location>
</feature>
<keyword evidence="1" id="KW-0472">Membrane</keyword>
<evidence type="ECO:0000256" key="1">
    <source>
        <dbReference type="SAM" id="Phobius"/>
    </source>
</evidence>
<dbReference type="RefSeq" id="WP_180677787.1">
    <property type="nucleotide sequence ID" value="NZ_JACCKA010000045.1"/>
</dbReference>
<organism evidence="2 3">
    <name type="scientific">Luteimonas salinisoli</name>
    <dbReference type="NCBI Taxonomy" id="2752307"/>
    <lineage>
        <taxon>Bacteria</taxon>
        <taxon>Pseudomonadati</taxon>
        <taxon>Pseudomonadota</taxon>
        <taxon>Gammaproteobacteria</taxon>
        <taxon>Lysobacterales</taxon>
        <taxon>Lysobacteraceae</taxon>
        <taxon>Luteimonas</taxon>
    </lineage>
</organism>
<keyword evidence="1" id="KW-1133">Transmembrane helix</keyword>
<evidence type="ECO:0000313" key="2">
    <source>
        <dbReference type="EMBL" id="NZA25991.1"/>
    </source>
</evidence>
<proteinExistence type="predicted"/>
<keyword evidence="3" id="KW-1185">Reference proteome</keyword>
<sequence length="215" mass="23560">MELDELKSAWRALGHQLERQDAIQFQLLRDSRLERARRSLRPLMLGQTLQFLLGVALIGLGVACWTRNPEVPGLLAAGILVHAFGVANAALAGITMALVARVDYSAAVLRIQKQLATLRRFHAFNANICALPWWIMWLPVVVAFAGLGDAPPGSATPAWVWIGLGVGLAGLAGTWLYAWSGRRTARQADRDRADGADGIRRSERIVDELASFERD</sequence>
<keyword evidence="2" id="KW-0808">Transferase</keyword>
<accession>A0A853J9Z3</accession>
<evidence type="ECO:0000313" key="3">
    <source>
        <dbReference type="Proteomes" id="UP000578091"/>
    </source>
</evidence>
<feature type="transmembrane region" description="Helical" evidence="1">
    <location>
        <begin position="42"/>
        <end position="63"/>
    </location>
</feature>
<gene>
    <name evidence="2" type="ORF">H0E84_06300</name>
</gene>
<name>A0A853J9Z3_9GAMM</name>
<feature type="transmembrane region" description="Helical" evidence="1">
    <location>
        <begin position="121"/>
        <end position="146"/>
    </location>
</feature>
<dbReference type="EMBL" id="JACCKA010000045">
    <property type="protein sequence ID" value="NZA25991.1"/>
    <property type="molecule type" value="Genomic_DNA"/>
</dbReference>
<dbReference type="Proteomes" id="UP000578091">
    <property type="component" value="Unassembled WGS sequence"/>
</dbReference>
<keyword evidence="2" id="KW-0723">Serine/threonine-protein kinase</keyword>
<comment type="caution">
    <text evidence="2">The sequence shown here is derived from an EMBL/GenBank/DDBJ whole genome shotgun (WGS) entry which is preliminary data.</text>
</comment>
<keyword evidence="1" id="KW-0812">Transmembrane</keyword>
<reference evidence="2 3" key="1">
    <citation type="submission" date="2020-07" db="EMBL/GenBank/DDBJ databases">
        <title>Luteimonas sp. SJ-92.</title>
        <authorList>
            <person name="Huang X.-X."/>
            <person name="Xu L."/>
            <person name="Sun J.-Q."/>
        </authorList>
    </citation>
    <scope>NUCLEOTIDE SEQUENCE [LARGE SCALE GENOMIC DNA]</scope>
    <source>
        <strain evidence="2 3">SJ-92</strain>
    </source>
</reference>
<protein>
    <submittedName>
        <fullName evidence="2">Serine/threonine protein kinase</fullName>
    </submittedName>
</protein>
<dbReference type="GO" id="GO:0004674">
    <property type="term" value="F:protein serine/threonine kinase activity"/>
    <property type="evidence" value="ECO:0007669"/>
    <property type="project" value="UniProtKB-KW"/>
</dbReference>